<evidence type="ECO:0000313" key="4">
    <source>
        <dbReference type="Proteomes" id="UP000609879"/>
    </source>
</evidence>
<dbReference type="RefSeq" id="WP_203775768.1">
    <property type="nucleotide sequence ID" value="NZ_BAAABO010000064.1"/>
</dbReference>
<dbReference type="InterPro" id="IPR006015">
    <property type="entry name" value="Universal_stress_UspA"/>
</dbReference>
<dbReference type="Proteomes" id="UP000609879">
    <property type="component" value="Unassembled WGS sequence"/>
</dbReference>
<name>A0ABQ3YHL3_9ACTN</name>
<evidence type="ECO:0000313" key="3">
    <source>
        <dbReference type="EMBL" id="GID79505.1"/>
    </source>
</evidence>
<keyword evidence="4" id="KW-1185">Reference proteome</keyword>
<organism evidence="3 4">
    <name type="scientific">Paractinoplanes deccanensis</name>
    <dbReference type="NCBI Taxonomy" id="113561"/>
    <lineage>
        <taxon>Bacteria</taxon>
        <taxon>Bacillati</taxon>
        <taxon>Actinomycetota</taxon>
        <taxon>Actinomycetes</taxon>
        <taxon>Micromonosporales</taxon>
        <taxon>Micromonosporaceae</taxon>
        <taxon>Paractinoplanes</taxon>
    </lineage>
</organism>
<dbReference type="SUPFAM" id="SSF52402">
    <property type="entry name" value="Adenine nucleotide alpha hydrolases-like"/>
    <property type="match status" value="1"/>
</dbReference>
<dbReference type="Pfam" id="PF00582">
    <property type="entry name" value="Usp"/>
    <property type="match status" value="1"/>
</dbReference>
<comment type="caution">
    <text evidence="3">The sequence shown here is derived from an EMBL/GenBank/DDBJ whole genome shotgun (WGS) entry which is preliminary data.</text>
</comment>
<proteinExistence type="inferred from homology"/>
<dbReference type="Gene3D" id="3.40.50.620">
    <property type="entry name" value="HUPs"/>
    <property type="match status" value="1"/>
</dbReference>
<dbReference type="CDD" id="cd00293">
    <property type="entry name" value="USP-like"/>
    <property type="match status" value="1"/>
</dbReference>
<dbReference type="PANTHER" id="PTHR46268:SF6">
    <property type="entry name" value="UNIVERSAL STRESS PROTEIN UP12"/>
    <property type="match status" value="1"/>
</dbReference>
<evidence type="ECO:0000256" key="1">
    <source>
        <dbReference type="ARBA" id="ARBA00008791"/>
    </source>
</evidence>
<protein>
    <submittedName>
        <fullName evidence="3">Universal stress protein A</fullName>
    </submittedName>
</protein>
<accession>A0ABQ3YHL3</accession>
<dbReference type="InterPro" id="IPR014729">
    <property type="entry name" value="Rossmann-like_a/b/a_fold"/>
</dbReference>
<dbReference type="PRINTS" id="PR01438">
    <property type="entry name" value="UNVRSLSTRESS"/>
</dbReference>
<evidence type="ECO:0000259" key="2">
    <source>
        <dbReference type="Pfam" id="PF00582"/>
    </source>
</evidence>
<reference evidence="3 4" key="1">
    <citation type="submission" date="2021-01" db="EMBL/GenBank/DDBJ databases">
        <title>Whole genome shotgun sequence of Actinoplanes deccanensis NBRC 13994.</title>
        <authorList>
            <person name="Komaki H."/>
            <person name="Tamura T."/>
        </authorList>
    </citation>
    <scope>NUCLEOTIDE SEQUENCE [LARGE SCALE GENOMIC DNA]</scope>
    <source>
        <strain evidence="3 4">NBRC 13994</strain>
    </source>
</reference>
<feature type="domain" description="UspA" evidence="2">
    <location>
        <begin position="12"/>
        <end position="146"/>
    </location>
</feature>
<comment type="similarity">
    <text evidence="1">Belongs to the universal stress protein A family.</text>
</comment>
<dbReference type="EMBL" id="BOMI01000172">
    <property type="protein sequence ID" value="GID79505.1"/>
    <property type="molecule type" value="Genomic_DNA"/>
</dbReference>
<dbReference type="InterPro" id="IPR006016">
    <property type="entry name" value="UspA"/>
</dbReference>
<dbReference type="PANTHER" id="PTHR46268">
    <property type="entry name" value="STRESS RESPONSE PROTEIN NHAX"/>
    <property type="match status" value="1"/>
</dbReference>
<gene>
    <name evidence="3" type="ORF">Ade02nite_81460</name>
</gene>
<sequence length="146" mass="15126">MPSIPGLCPAAIVVGVDESRSSLRAAAYAAGLARRQQALLVVVYARSGPNGLLSTVDISGTGAAQVLDAQDRVEAALRRALGSVPDLAVSLVVRTGSPYAVISEVAHEVQAGTVVVGRPECLAHRIAGSVSRQLIRRGRWPVTIVP</sequence>